<dbReference type="InterPro" id="IPR007627">
    <property type="entry name" value="RNA_pol_sigma70_r2"/>
</dbReference>
<organism evidence="7 8">
    <name type="scientific">Halopseudomonas oceani</name>
    <dbReference type="NCBI Taxonomy" id="1708783"/>
    <lineage>
        <taxon>Bacteria</taxon>
        <taxon>Pseudomonadati</taxon>
        <taxon>Pseudomonadota</taxon>
        <taxon>Gammaproteobacteria</taxon>
        <taxon>Pseudomonadales</taxon>
        <taxon>Pseudomonadaceae</taxon>
        <taxon>Halopseudomonas</taxon>
    </lineage>
</organism>
<dbReference type="Proteomes" id="UP000243451">
    <property type="component" value="Unassembled WGS sequence"/>
</dbReference>
<accession>A0A2P4EUZ6</accession>
<dbReference type="NCBIfam" id="NF009180">
    <property type="entry name" value="PRK12528.1"/>
    <property type="match status" value="1"/>
</dbReference>
<dbReference type="GO" id="GO:0006352">
    <property type="term" value="P:DNA-templated transcription initiation"/>
    <property type="evidence" value="ECO:0007669"/>
    <property type="project" value="InterPro"/>
</dbReference>
<sequence length="182" mass="20386">MRIILINAVGSVIVAGEQARSECGALYAEHNRWLVGWLRQRIGCLHDASDLAQDTFLRVLTARERAPRDSIQEPRAFLRTVAGRLLSNHLRRRALEQAWLQTLASLPEPQVPSPEVQAVMLQTLHEIDALLDGLSARARRVFLLAQLEGLTYAQIATKLGVSVRTIKRDMAEAYEQCILLTP</sequence>
<dbReference type="Pfam" id="PF04542">
    <property type="entry name" value="Sigma70_r2"/>
    <property type="match status" value="1"/>
</dbReference>
<dbReference type="InterPro" id="IPR013324">
    <property type="entry name" value="RNA_pol_sigma_r3/r4-like"/>
</dbReference>
<dbReference type="Gene3D" id="1.10.1740.10">
    <property type="match status" value="1"/>
</dbReference>
<evidence type="ECO:0000259" key="6">
    <source>
        <dbReference type="Pfam" id="PF08281"/>
    </source>
</evidence>
<dbReference type="InterPro" id="IPR014284">
    <property type="entry name" value="RNA_pol_sigma-70_dom"/>
</dbReference>
<keyword evidence="8" id="KW-1185">Reference proteome</keyword>
<reference evidence="7 8" key="1">
    <citation type="submission" date="2018-01" db="EMBL/GenBank/DDBJ databases">
        <title>Draft genome of the type strain Pseudomonas oceani DSM 100277 isolated from the deep water in Okinawa trough, northwestern Pacific Ocean.</title>
        <authorList>
            <person name="Gomila M."/>
            <person name="Mulet M."/>
            <person name="Garcia-Valdes E."/>
            <person name="Lalucat J."/>
        </authorList>
    </citation>
    <scope>NUCLEOTIDE SEQUENCE [LARGE SCALE GENOMIC DNA]</scope>
    <source>
        <strain evidence="7 8">DSM 100277</strain>
    </source>
</reference>
<dbReference type="InterPro" id="IPR013325">
    <property type="entry name" value="RNA_pol_sigma_r2"/>
</dbReference>
<dbReference type="PANTHER" id="PTHR43133:SF63">
    <property type="entry name" value="RNA POLYMERASE SIGMA FACTOR FECI-RELATED"/>
    <property type="match status" value="1"/>
</dbReference>
<dbReference type="GO" id="GO:0016987">
    <property type="term" value="F:sigma factor activity"/>
    <property type="evidence" value="ECO:0007669"/>
    <property type="project" value="UniProtKB-KW"/>
</dbReference>
<evidence type="ECO:0000313" key="8">
    <source>
        <dbReference type="Proteomes" id="UP000243451"/>
    </source>
</evidence>
<evidence type="ECO:0000256" key="2">
    <source>
        <dbReference type="ARBA" id="ARBA00023015"/>
    </source>
</evidence>
<keyword evidence="4" id="KW-0804">Transcription</keyword>
<dbReference type="InterPro" id="IPR039425">
    <property type="entry name" value="RNA_pol_sigma-70-like"/>
</dbReference>
<evidence type="ECO:0000313" key="7">
    <source>
        <dbReference type="EMBL" id="POB03394.1"/>
    </source>
</evidence>
<dbReference type="OrthoDB" id="9797134at2"/>
<name>A0A2P4EUZ6_9GAMM</name>
<dbReference type="AlphaFoldDB" id="A0A2P4EUZ6"/>
<dbReference type="SUPFAM" id="SSF88946">
    <property type="entry name" value="Sigma2 domain of RNA polymerase sigma factors"/>
    <property type="match status" value="1"/>
</dbReference>
<proteinExistence type="inferred from homology"/>
<evidence type="ECO:0000259" key="5">
    <source>
        <dbReference type="Pfam" id="PF04542"/>
    </source>
</evidence>
<evidence type="ECO:0000256" key="4">
    <source>
        <dbReference type="ARBA" id="ARBA00023163"/>
    </source>
</evidence>
<dbReference type="InterPro" id="IPR036388">
    <property type="entry name" value="WH-like_DNA-bd_sf"/>
</dbReference>
<dbReference type="NCBIfam" id="TIGR02937">
    <property type="entry name" value="sigma70-ECF"/>
    <property type="match status" value="1"/>
</dbReference>
<comment type="caution">
    <text evidence="7">The sequence shown here is derived from an EMBL/GenBank/DDBJ whole genome shotgun (WGS) entry which is preliminary data.</text>
</comment>
<feature type="domain" description="RNA polymerase sigma factor 70 region 4 type 2" evidence="6">
    <location>
        <begin position="125"/>
        <end position="177"/>
    </location>
</feature>
<dbReference type="PANTHER" id="PTHR43133">
    <property type="entry name" value="RNA POLYMERASE ECF-TYPE SIGMA FACTO"/>
    <property type="match status" value="1"/>
</dbReference>
<keyword evidence="3" id="KW-0731">Sigma factor</keyword>
<keyword evidence="2" id="KW-0805">Transcription regulation</keyword>
<dbReference type="InterPro" id="IPR013249">
    <property type="entry name" value="RNA_pol_sigma70_r4_t2"/>
</dbReference>
<evidence type="ECO:0000256" key="3">
    <source>
        <dbReference type="ARBA" id="ARBA00023082"/>
    </source>
</evidence>
<gene>
    <name evidence="7" type="ORF">C1949_09955</name>
</gene>
<dbReference type="EMBL" id="PPSK01000008">
    <property type="protein sequence ID" value="POB03394.1"/>
    <property type="molecule type" value="Genomic_DNA"/>
</dbReference>
<dbReference type="Pfam" id="PF08281">
    <property type="entry name" value="Sigma70_r4_2"/>
    <property type="match status" value="1"/>
</dbReference>
<dbReference type="Gene3D" id="1.10.10.10">
    <property type="entry name" value="Winged helix-like DNA-binding domain superfamily/Winged helix DNA-binding domain"/>
    <property type="match status" value="1"/>
</dbReference>
<protein>
    <submittedName>
        <fullName evidence="7">RNA polymerase subunit sigma</fullName>
    </submittedName>
</protein>
<dbReference type="GO" id="GO:0003677">
    <property type="term" value="F:DNA binding"/>
    <property type="evidence" value="ECO:0007669"/>
    <property type="project" value="InterPro"/>
</dbReference>
<evidence type="ECO:0000256" key="1">
    <source>
        <dbReference type="ARBA" id="ARBA00010641"/>
    </source>
</evidence>
<comment type="similarity">
    <text evidence="1">Belongs to the sigma-70 factor family. ECF subfamily.</text>
</comment>
<dbReference type="SUPFAM" id="SSF88659">
    <property type="entry name" value="Sigma3 and sigma4 domains of RNA polymerase sigma factors"/>
    <property type="match status" value="1"/>
</dbReference>
<feature type="domain" description="RNA polymerase sigma-70 region 2" evidence="5">
    <location>
        <begin position="26"/>
        <end position="94"/>
    </location>
</feature>